<sequence>LVVQAIHHQRFAYSPHESLSRDNTCIHAPSISSRRPYHLTTTFHPPISRTPLQNVLKQLLAQFDSDRCTR</sequence>
<protein>
    <submittedName>
        <fullName evidence="1">9602_t:CDS:1</fullName>
    </submittedName>
</protein>
<keyword evidence="2" id="KW-1185">Reference proteome</keyword>
<gene>
    <name evidence="1" type="ORF">ACOLOM_LOCUS12724</name>
</gene>
<proteinExistence type="predicted"/>
<organism evidence="1 2">
    <name type="scientific">Acaulospora colombiana</name>
    <dbReference type="NCBI Taxonomy" id="27376"/>
    <lineage>
        <taxon>Eukaryota</taxon>
        <taxon>Fungi</taxon>
        <taxon>Fungi incertae sedis</taxon>
        <taxon>Mucoromycota</taxon>
        <taxon>Glomeromycotina</taxon>
        <taxon>Glomeromycetes</taxon>
        <taxon>Diversisporales</taxon>
        <taxon>Acaulosporaceae</taxon>
        <taxon>Acaulospora</taxon>
    </lineage>
</organism>
<name>A0ACA9QGG6_9GLOM</name>
<feature type="non-terminal residue" evidence="1">
    <location>
        <position position="1"/>
    </location>
</feature>
<comment type="caution">
    <text evidence="1">The sequence shown here is derived from an EMBL/GenBank/DDBJ whole genome shotgun (WGS) entry which is preliminary data.</text>
</comment>
<evidence type="ECO:0000313" key="2">
    <source>
        <dbReference type="Proteomes" id="UP000789525"/>
    </source>
</evidence>
<evidence type="ECO:0000313" key="1">
    <source>
        <dbReference type="EMBL" id="CAG8751755.1"/>
    </source>
</evidence>
<reference evidence="1" key="1">
    <citation type="submission" date="2021-06" db="EMBL/GenBank/DDBJ databases">
        <authorList>
            <person name="Kallberg Y."/>
            <person name="Tangrot J."/>
            <person name="Rosling A."/>
        </authorList>
    </citation>
    <scope>NUCLEOTIDE SEQUENCE</scope>
    <source>
        <strain evidence="1">CL356</strain>
    </source>
</reference>
<dbReference type="EMBL" id="CAJVPT010053564">
    <property type="protein sequence ID" value="CAG8751755.1"/>
    <property type="molecule type" value="Genomic_DNA"/>
</dbReference>
<dbReference type="Proteomes" id="UP000789525">
    <property type="component" value="Unassembled WGS sequence"/>
</dbReference>
<accession>A0ACA9QGG6</accession>